<accession>A0ABT0W7K0</accession>
<evidence type="ECO:0000313" key="1">
    <source>
        <dbReference type="EMBL" id="MCM2532292.1"/>
    </source>
</evidence>
<comment type="caution">
    <text evidence="1">The sequence shown here is derived from an EMBL/GenBank/DDBJ whole genome shotgun (WGS) entry which is preliminary data.</text>
</comment>
<reference evidence="1 2" key="1">
    <citation type="submission" date="2022-06" db="EMBL/GenBank/DDBJ databases">
        <authorList>
            <person name="Jeon C.O."/>
        </authorList>
    </citation>
    <scope>NUCLEOTIDE SEQUENCE [LARGE SCALE GENOMIC DNA]</scope>
    <source>
        <strain evidence="1 2">KCTC 13943</strain>
    </source>
</reference>
<proteinExistence type="predicted"/>
<organism evidence="1 2">
    <name type="scientific">Neobacillus pocheonensis</name>
    <dbReference type="NCBI Taxonomy" id="363869"/>
    <lineage>
        <taxon>Bacteria</taxon>
        <taxon>Bacillati</taxon>
        <taxon>Bacillota</taxon>
        <taxon>Bacilli</taxon>
        <taxon>Bacillales</taxon>
        <taxon>Bacillaceae</taxon>
        <taxon>Neobacillus</taxon>
    </lineage>
</organism>
<protein>
    <recommendedName>
        <fullName evidence="3">Restriction endonuclease</fullName>
    </recommendedName>
</protein>
<keyword evidence="2" id="KW-1185">Reference proteome</keyword>
<name>A0ABT0W7K0_9BACI</name>
<dbReference type="Proteomes" id="UP001523262">
    <property type="component" value="Unassembled WGS sequence"/>
</dbReference>
<sequence length="209" mass="23824">MDTVISGRGIYRLTKTALEEHPEIEKIQSKGHKTDVGSGALRILSDIIFFEKMPNDGKEYVQVLGLLNNQRVFYWIDRRYLSNPLNFEKYKVIVPKANGTGSIGEVLSTPLIGFTETFISIGAFETEYEANAALNYVKSKFARTMLGILKITQDNPRDKWSKVPLQDFTPSSDIDWSKSIPEIDQQLYKKYGLVEMEIAFIEDKVKAME</sequence>
<evidence type="ECO:0000313" key="2">
    <source>
        <dbReference type="Proteomes" id="UP001523262"/>
    </source>
</evidence>
<evidence type="ECO:0008006" key="3">
    <source>
        <dbReference type="Google" id="ProtNLM"/>
    </source>
</evidence>
<gene>
    <name evidence="1" type="ORF">NDK43_07685</name>
</gene>
<dbReference type="EMBL" id="JAMQCR010000001">
    <property type="protein sequence ID" value="MCM2532292.1"/>
    <property type="molecule type" value="Genomic_DNA"/>
</dbReference>